<name>A0A4R4N893_9ACTN</name>
<accession>A0A4R4N893</accession>
<dbReference type="InterPro" id="IPR027417">
    <property type="entry name" value="P-loop_NTPase"/>
</dbReference>
<dbReference type="EMBL" id="SMJZ01000092">
    <property type="protein sequence ID" value="TDC04274.1"/>
    <property type="molecule type" value="Genomic_DNA"/>
</dbReference>
<comment type="caution">
    <text evidence="3">The sequence shown here is derived from an EMBL/GenBank/DDBJ whole genome shotgun (WGS) entry which is preliminary data.</text>
</comment>
<organism evidence="3 4">
    <name type="scientific">Nonomuraea longispora</name>
    <dbReference type="NCBI Taxonomy" id="1848320"/>
    <lineage>
        <taxon>Bacteria</taxon>
        <taxon>Bacillati</taxon>
        <taxon>Actinomycetota</taxon>
        <taxon>Actinomycetes</taxon>
        <taxon>Streptosporangiales</taxon>
        <taxon>Streptosporangiaceae</taxon>
        <taxon>Nonomuraea</taxon>
    </lineage>
</organism>
<evidence type="ECO:0000313" key="3">
    <source>
        <dbReference type="EMBL" id="TDC04274.1"/>
    </source>
</evidence>
<dbReference type="InterPro" id="IPR011990">
    <property type="entry name" value="TPR-like_helical_dom_sf"/>
</dbReference>
<dbReference type="RefSeq" id="WP_132334913.1">
    <property type="nucleotide sequence ID" value="NZ_SMJZ01000092.1"/>
</dbReference>
<feature type="domain" description="Novel STAND NTPase 1" evidence="2">
    <location>
        <begin position="9"/>
        <end position="384"/>
    </location>
</feature>
<keyword evidence="1" id="KW-0175">Coiled coil</keyword>
<evidence type="ECO:0000256" key="1">
    <source>
        <dbReference type="SAM" id="Coils"/>
    </source>
</evidence>
<dbReference type="AlphaFoldDB" id="A0A4R4N893"/>
<sequence length="662" mass="72306">MTGGHESEPYVGLRSYTSEDHERFFGRDQTAYAISVLWQSHRLTMLHGPSGVGKTSVLEAGVLHELTAQRVDVLPIGRLSHGSAFPMAALSERNPFTVALLSSWSPGESLTRLSGLTVRQFLRRRGPRTDKYGDPVPILAAIDQAEELFFDFPHRQAFRDPFIAQLADALDDNQDLRLLLSIKEDYLARLMAHRERLSGGGNAAEFALAPLTEEEALVAVRRPLVGTGRSYAPRAAEVLVRELRTVRLQGVNGPTSYEVDTVEPVTLQIVCSSLWRSCPEDLRVITPEYVERHADVDRSLGDFLDRALAETAHDHDISVDELTTWLRETFITELGTRGTAYEGETQTAGMPNTVVKALVDRHVLRVEVRSGSRWCELQHDGLVQPVQRARGGSTAGPGEGQAAVSAAEYLRVAEQVLADGDLTLAETHATKAKATCGQDEPRTRAEIESFLGNLAYERGDWAAAESCYKQAGQVYERLGDTAAVGRLLAAAGRVILYQGRAYEAVDELQSAVGRVPNDLTVRVELAMTVWHAGDPRAALPILHGVLAADGDTPVALQARGEILADLGRPVQALRDLDRVRQPEEPATIAARALALAELDRVEEAAAELEVALVAGRDQGLVAYLCARALRRMGDGERAARVARDAGRPPLTAYQRQVLADLW</sequence>
<dbReference type="Gene3D" id="1.25.40.10">
    <property type="entry name" value="Tetratricopeptide repeat domain"/>
    <property type="match status" value="1"/>
</dbReference>
<gene>
    <name evidence="3" type="ORF">E1267_23340</name>
</gene>
<protein>
    <recommendedName>
        <fullName evidence="2">Novel STAND NTPase 1 domain-containing protein</fullName>
    </recommendedName>
</protein>
<evidence type="ECO:0000259" key="2">
    <source>
        <dbReference type="Pfam" id="PF20703"/>
    </source>
</evidence>
<keyword evidence="4" id="KW-1185">Reference proteome</keyword>
<dbReference type="Pfam" id="PF20703">
    <property type="entry name" value="nSTAND1"/>
    <property type="match status" value="1"/>
</dbReference>
<dbReference type="SUPFAM" id="SSF52540">
    <property type="entry name" value="P-loop containing nucleoside triphosphate hydrolases"/>
    <property type="match status" value="1"/>
</dbReference>
<evidence type="ECO:0000313" key="4">
    <source>
        <dbReference type="Proteomes" id="UP000295157"/>
    </source>
</evidence>
<dbReference type="InterPro" id="IPR049052">
    <property type="entry name" value="nSTAND1"/>
</dbReference>
<proteinExistence type="predicted"/>
<reference evidence="3 4" key="1">
    <citation type="submission" date="2019-02" db="EMBL/GenBank/DDBJ databases">
        <title>Draft genome sequences of novel Actinobacteria.</title>
        <authorList>
            <person name="Sahin N."/>
            <person name="Ay H."/>
            <person name="Saygin H."/>
        </authorList>
    </citation>
    <scope>NUCLEOTIDE SEQUENCE [LARGE SCALE GENOMIC DNA]</scope>
    <source>
        <strain evidence="3 4">KC201</strain>
    </source>
</reference>
<dbReference type="SUPFAM" id="SSF48452">
    <property type="entry name" value="TPR-like"/>
    <property type="match status" value="1"/>
</dbReference>
<dbReference type="Proteomes" id="UP000295157">
    <property type="component" value="Unassembled WGS sequence"/>
</dbReference>
<dbReference type="OrthoDB" id="3204522at2"/>
<feature type="coiled-coil region" evidence="1">
    <location>
        <begin position="591"/>
        <end position="618"/>
    </location>
</feature>